<organism evidence="8 9">
    <name type="scientific">Blyttiomyces helicus</name>
    <dbReference type="NCBI Taxonomy" id="388810"/>
    <lineage>
        <taxon>Eukaryota</taxon>
        <taxon>Fungi</taxon>
        <taxon>Fungi incertae sedis</taxon>
        <taxon>Chytridiomycota</taxon>
        <taxon>Chytridiomycota incertae sedis</taxon>
        <taxon>Chytridiomycetes</taxon>
        <taxon>Chytridiomycetes incertae sedis</taxon>
        <taxon>Blyttiomyces</taxon>
    </lineage>
</organism>
<proteinExistence type="predicted"/>
<dbReference type="InterPro" id="IPR023780">
    <property type="entry name" value="Chromo_domain"/>
</dbReference>
<dbReference type="GO" id="GO:0042393">
    <property type="term" value="F:histone binding"/>
    <property type="evidence" value="ECO:0007669"/>
    <property type="project" value="TreeGrafter"/>
</dbReference>
<dbReference type="SUPFAM" id="SSF52540">
    <property type="entry name" value="P-loop containing nucleoside triphosphate hydrolases"/>
    <property type="match status" value="1"/>
</dbReference>
<dbReference type="InterPro" id="IPR000330">
    <property type="entry name" value="SNF2_N"/>
</dbReference>
<dbReference type="CDD" id="cd00024">
    <property type="entry name" value="CD_CSD"/>
    <property type="match status" value="1"/>
</dbReference>
<evidence type="ECO:0000256" key="1">
    <source>
        <dbReference type="ARBA" id="ARBA00004123"/>
    </source>
</evidence>
<dbReference type="Pfam" id="PF00385">
    <property type="entry name" value="Chromo"/>
    <property type="match status" value="1"/>
</dbReference>
<evidence type="ECO:0000256" key="5">
    <source>
        <dbReference type="SAM" id="MobiDB-lite"/>
    </source>
</evidence>
<dbReference type="PROSITE" id="PS51192">
    <property type="entry name" value="HELICASE_ATP_BIND_1"/>
    <property type="match status" value="1"/>
</dbReference>
<dbReference type="InterPro" id="IPR016197">
    <property type="entry name" value="Chromo-like_dom_sf"/>
</dbReference>
<feature type="region of interest" description="Disordered" evidence="5">
    <location>
        <begin position="1"/>
        <end position="29"/>
    </location>
</feature>
<evidence type="ECO:0000256" key="4">
    <source>
        <dbReference type="ARBA" id="ARBA00023242"/>
    </source>
</evidence>
<name>A0A4P9W2S6_9FUNG</name>
<dbReference type="InterPro" id="IPR000953">
    <property type="entry name" value="Chromo/chromo_shadow_dom"/>
</dbReference>
<dbReference type="GO" id="GO:0003682">
    <property type="term" value="F:chromatin binding"/>
    <property type="evidence" value="ECO:0007669"/>
    <property type="project" value="TreeGrafter"/>
</dbReference>
<feature type="non-terminal residue" evidence="8">
    <location>
        <position position="670"/>
    </location>
</feature>
<feature type="compositionally biased region" description="Basic residues" evidence="5">
    <location>
        <begin position="257"/>
        <end position="267"/>
    </location>
</feature>
<keyword evidence="4" id="KW-0539">Nucleus</keyword>
<evidence type="ECO:0000313" key="9">
    <source>
        <dbReference type="Proteomes" id="UP000269721"/>
    </source>
</evidence>
<dbReference type="PROSITE" id="PS50013">
    <property type="entry name" value="CHROMO_2"/>
    <property type="match status" value="1"/>
</dbReference>
<dbReference type="SMART" id="SM00487">
    <property type="entry name" value="DEXDc"/>
    <property type="match status" value="1"/>
</dbReference>
<feature type="compositionally biased region" description="Basic and acidic residues" evidence="5">
    <location>
        <begin position="174"/>
        <end position="185"/>
    </location>
</feature>
<evidence type="ECO:0000313" key="8">
    <source>
        <dbReference type="EMBL" id="RKO84910.1"/>
    </source>
</evidence>
<dbReference type="CDD" id="cd15489">
    <property type="entry name" value="PHD_SF"/>
    <property type="match status" value="1"/>
</dbReference>
<protein>
    <recommendedName>
        <fullName evidence="10">P-loop containing nucleoside triphosphate hydrolase protein</fullName>
    </recommendedName>
</protein>
<dbReference type="GO" id="GO:0005524">
    <property type="term" value="F:ATP binding"/>
    <property type="evidence" value="ECO:0007669"/>
    <property type="project" value="UniProtKB-KW"/>
</dbReference>
<dbReference type="AlphaFoldDB" id="A0A4P9W2S6"/>
<dbReference type="SUPFAM" id="SSF54160">
    <property type="entry name" value="Chromo domain-like"/>
    <property type="match status" value="2"/>
</dbReference>
<comment type="subcellular location">
    <subcellularLocation>
        <location evidence="1">Nucleus</location>
    </subcellularLocation>
</comment>
<reference evidence="9" key="1">
    <citation type="journal article" date="2018" name="Nat. Microbiol.">
        <title>Leveraging single-cell genomics to expand the fungal tree of life.</title>
        <authorList>
            <person name="Ahrendt S.R."/>
            <person name="Quandt C.A."/>
            <person name="Ciobanu D."/>
            <person name="Clum A."/>
            <person name="Salamov A."/>
            <person name="Andreopoulos B."/>
            <person name="Cheng J.F."/>
            <person name="Woyke T."/>
            <person name="Pelin A."/>
            <person name="Henrissat B."/>
            <person name="Reynolds N.K."/>
            <person name="Benny G.L."/>
            <person name="Smith M.E."/>
            <person name="James T.Y."/>
            <person name="Grigoriev I.V."/>
        </authorList>
    </citation>
    <scope>NUCLEOTIDE SEQUENCE [LARGE SCALE GENOMIC DNA]</scope>
</reference>
<evidence type="ECO:0000256" key="2">
    <source>
        <dbReference type="ARBA" id="ARBA00022741"/>
    </source>
</evidence>
<dbReference type="Pfam" id="PF00176">
    <property type="entry name" value="SNF2-rel_dom"/>
    <property type="match status" value="1"/>
</dbReference>
<dbReference type="PANTHER" id="PTHR45623">
    <property type="entry name" value="CHROMODOMAIN-HELICASE-DNA-BINDING PROTEIN 3-RELATED-RELATED"/>
    <property type="match status" value="1"/>
</dbReference>
<gene>
    <name evidence="8" type="ORF">BDK51DRAFT_32426</name>
</gene>
<dbReference type="GO" id="GO:0005634">
    <property type="term" value="C:nucleus"/>
    <property type="evidence" value="ECO:0007669"/>
    <property type="project" value="UniProtKB-SubCell"/>
</dbReference>
<dbReference type="GO" id="GO:0003677">
    <property type="term" value="F:DNA binding"/>
    <property type="evidence" value="ECO:0007669"/>
    <property type="project" value="TreeGrafter"/>
</dbReference>
<feature type="domain" description="Chromo" evidence="6">
    <location>
        <begin position="30"/>
        <end position="86"/>
    </location>
</feature>
<feature type="compositionally biased region" description="Acidic residues" evidence="5">
    <location>
        <begin position="204"/>
        <end position="250"/>
    </location>
</feature>
<dbReference type="InterPro" id="IPR038718">
    <property type="entry name" value="SNF2-like_sf"/>
</dbReference>
<dbReference type="SMART" id="SM00298">
    <property type="entry name" value="CHROMO"/>
    <property type="match status" value="3"/>
</dbReference>
<evidence type="ECO:0000259" key="7">
    <source>
        <dbReference type="PROSITE" id="PS51192"/>
    </source>
</evidence>
<dbReference type="InterPro" id="IPR014001">
    <property type="entry name" value="Helicase_ATP-bd"/>
</dbReference>
<dbReference type="Proteomes" id="UP000269721">
    <property type="component" value="Unassembled WGS sequence"/>
</dbReference>
<dbReference type="GO" id="GO:0140658">
    <property type="term" value="F:ATP-dependent chromatin remodeler activity"/>
    <property type="evidence" value="ECO:0007669"/>
    <property type="project" value="TreeGrafter"/>
</dbReference>
<dbReference type="OrthoDB" id="5857104at2759"/>
<accession>A0A4P9W2S6</accession>
<keyword evidence="3" id="KW-0067">ATP-binding</keyword>
<dbReference type="Gene3D" id="3.40.50.10810">
    <property type="entry name" value="Tandem AAA-ATPase domain"/>
    <property type="match status" value="1"/>
</dbReference>
<sequence>MEDNRSPDPDSDPPTAAENEDSAADDNVDWEVEAIVGKRLKPNLRYKVQWKGSPDHSWEPLQNLRGCLELVEEFEAAAALQAREEKRRASTSGSASRGAASKQRSLPPTPAPKDGNDKTTRPRRRVLRKMGEMPVQDDNNEEEDEEVKGTRKRRVLRGEEGGSPPSRRRLSNGEQKECGDEDKTTRSGRVLRKRVLVAPPPAADADDGDEDVPNLIGDEEDGYDEKVADEDEEEGDEEEEEVSTDEESSDSGDFQRRKGTRGKKWKQTKLVESPNRRSERTSNRRNYAEMTEDDIGSAEPRSAEDRLKTTAKPVVTHKPCLACSDPVSKSGADSLKCYGCQRYRHADCDENGEAAEDRGSYLCCDCNKWGGKDIHLLLTWRKVDEVLQYLVKWKETSYREVAWVSASWAEAVSGWVPSTLLKVQQEPSQTEEDVIQREWLEIDKILKVDNETFFCKWKGLGIELSTHEPIPDEDAPDYKAYQVALEALQKINLIDSVNNKPAISKFVQDRSPDQFRELKKQPDYVEGGTLKPYQLEGVNWMIFKYFEKSSMILGDEMGLGKTIQVIAFLLNLYHEHRVFPALIVVPNGTLHNWIREFAKWAPSMQVSLLVGDEMTRDLIFKYEILVEGFRSSTRCHVVVTSFDIALREAMRLNSISWEVLVIDEAHHLKN</sequence>
<dbReference type="CDD" id="cd17919">
    <property type="entry name" value="DEXHc_Snf"/>
    <property type="match status" value="1"/>
</dbReference>
<dbReference type="EMBL" id="KZ999605">
    <property type="protein sequence ID" value="RKO84910.1"/>
    <property type="molecule type" value="Genomic_DNA"/>
</dbReference>
<dbReference type="Gene3D" id="2.40.50.40">
    <property type="match status" value="1"/>
</dbReference>
<feature type="region of interest" description="Disordered" evidence="5">
    <location>
        <begin position="79"/>
        <end position="307"/>
    </location>
</feature>
<keyword evidence="9" id="KW-1185">Reference proteome</keyword>
<evidence type="ECO:0008006" key="10">
    <source>
        <dbReference type="Google" id="ProtNLM"/>
    </source>
</evidence>
<feature type="compositionally biased region" description="Acidic residues" evidence="5">
    <location>
        <begin position="18"/>
        <end position="29"/>
    </location>
</feature>
<feature type="domain" description="Helicase ATP-binding" evidence="7">
    <location>
        <begin position="542"/>
        <end position="670"/>
    </location>
</feature>
<dbReference type="InterPro" id="IPR027417">
    <property type="entry name" value="P-loop_NTPase"/>
</dbReference>
<evidence type="ECO:0000256" key="3">
    <source>
        <dbReference type="ARBA" id="ARBA00022840"/>
    </source>
</evidence>
<dbReference type="PANTHER" id="PTHR45623:SF17">
    <property type="entry name" value="CHROMODOMAIN-HELICASE-DNA-BINDING PROTEIN 3-RELATED"/>
    <property type="match status" value="1"/>
</dbReference>
<dbReference type="GO" id="GO:0000785">
    <property type="term" value="C:chromatin"/>
    <property type="evidence" value="ECO:0007669"/>
    <property type="project" value="TreeGrafter"/>
</dbReference>
<feature type="compositionally biased region" description="Low complexity" evidence="5">
    <location>
        <begin position="90"/>
        <end position="105"/>
    </location>
</feature>
<keyword evidence="2" id="KW-0547">Nucleotide-binding</keyword>
<dbReference type="GO" id="GO:0016887">
    <property type="term" value="F:ATP hydrolysis activity"/>
    <property type="evidence" value="ECO:0007669"/>
    <property type="project" value="TreeGrafter"/>
</dbReference>
<evidence type="ECO:0000259" key="6">
    <source>
        <dbReference type="PROSITE" id="PS50013"/>
    </source>
</evidence>